<organism evidence="1 2">
    <name type="scientific">Rhodococcus opacus</name>
    <name type="common">Nocardia opaca</name>
    <dbReference type="NCBI Taxonomy" id="37919"/>
    <lineage>
        <taxon>Bacteria</taxon>
        <taxon>Bacillati</taxon>
        <taxon>Actinomycetota</taxon>
        <taxon>Actinomycetes</taxon>
        <taxon>Mycobacteriales</taxon>
        <taxon>Nocardiaceae</taxon>
        <taxon>Rhodococcus</taxon>
    </lineage>
</organism>
<evidence type="ECO:0000313" key="1">
    <source>
        <dbReference type="EMBL" id="PQP17964.1"/>
    </source>
</evidence>
<gene>
    <name evidence="1" type="ORF">C5613_33325</name>
</gene>
<reference evidence="2" key="1">
    <citation type="submission" date="2018-02" db="EMBL/GenBank/DDBJ databases">
        <title>Draft genome sequencing of Rhodococcus opacus KU647198.</title>
        <authorList>
            <person name="Zheng B.-X."/>
        </authorList>
    </citation>
    <scope>NUCLEOTIDE SEQUENCE [LARGE SCALE GENOMIC DNA]</scope>
    <source>
        <strain evidence="2">04-OD7</strain>
    </source>
</reference>
<protein>
    <submittedName>
        <fullName evidence="1">Uncharacterized protein</fullName>
    </submittedName>
</protein>
<accession>A0A2S8IT55</accession>
<dbReference type="EMBL" id="PUIO01000052">
    <property type="protein sequence ID" value="PQP17964.1"/>
    <property type="molecule type" value="Genomic_DNA"/>
</dbReference>
<sequence length="68" mass="6730">MGADDDGATAGVVVADPGAADVADVAAEPPFDPHAVNDNNAQAAPAANNVLIQRIQTDPARLLVARAG</sequence>
<comment type="caution">
    <text evidence="1">The sequence shown here is derived from an EMBL/GenBank/DDBJ whole genome shotgun (WGS) entry which is preliminary data.</text>
</comment>
<name>A0A2S8IT55_RHOOP</name>
<evidence type="ECO:0000313" key="2">
    <source>
        <dbReference type="Proteomes" id="UP000239290"/>
    </source>
</evidence>
<proteinExistence type="predicted"/>
<dbReference type="Proteomes" id="UP000239290">
    <property type="component" value="Unassembled WGS sequence"/>
</dbReference>
<dbReference type="RefSeq" id="WP_105421066.1">
    <property type="nucleotide sequence ID" value="NZ_PUIO01000052.1"/>
</dbReference>
<dbReference type="AlphaFoldDB" id="A0A2S8IT55"/>